<evidence type="ECO:0000313" key="2">
    <source>
        <dbReference type="Proteomes" id="UP001472677"/>
    </source>
</evidence>
<dbReference type="EMBL" id="JBBPBM010000009">
    <property type="protein sequence ID" value="KAK8568271.1"/>
    <property type="molecule type" value="Genomic_DNA"/>
</dbReference>
<gene>
    <name evidence="1" type="ORF">V6N12_006827</name>
</gene>
<accession>A0ABR2F012</accession>
<keyword evidence="2" id="KW-1185">Reference proteome</keyword>
<name>A0ABR2F012_9ROSI</name>
<organism evidence="1 2">
    <name type="scientific">Hibiscus sabdariffa</name>
    <name type="common">roselle</name>
    <dbReference type="NCBI Taxonomy" id="183260"/>
    <lineage>
        <taxon>Eukaryota</taxon>
        <taxon>Viridiplantae</taxon>
        <taxon>Streptophyta</taxon>
        <taxon>Embryophyta</taxon>
        <taxon>Tracheophyta</taxon>
        <taxon>Spermatophyta</taxon>
        <taxon>Magnoliopsida</taxon>
        <taxon>eudicotyledons</taxon>
        <taxon>Gunneridae</taxon>
        <taxon>Pentapetalae</taxon>
        <taxon>rosids</taxon>
        <taxon>malvids</taxon>
        <taxon>Malvales</taxon>
        <taxon>Malvaceae</taxon>
        <taxon>Malvoideae</taxon>
        <taxon>Hibiscus</taxon>
    </lineage>
</organism>
<evidence type="ECO:0000313" key="1">
    <source>
        <dbReference type="EMBL" id="KAK8568271.1"/>
    </source>
</evidence>
<dbReference type="Proteomes" id="UP001472677">
    <property type="component" value="Unassembled WGS sequence"/>
</dbReference>
<protein>
    <submittedName>
        <fullName evidence="1">Uncharacterized protein</fullName>
    </submittedName>
</protein>
<comment type="caution">
    <text evidence="1">The sequence shown here is derived from an EMBL/GenBank/DDBJ whole genome shotgun (WGS) entry which is preliminary data.</text>
</comment>
<sequence>MRNRKYSLHVELFFTAFDTDGTEETLLKQLILPPLLQACMCRLLSRDLQKLNLRFTENPQHWSAGFLSCVSNIVSSSREVDKFSLFEYANLSHVLEDTMIEGHHALMKMKN</sequence>
<reference evidence="1 2" key="1">
    <citation type="journal article" date="2024" name="G3 (Bethesda)">
        <title>Genome assembly of Hibiscus sabdariffa L. provides insights into metabolisms of medicinal natural products.</title>
        <authorList>
            <person name="Kim T."/>
        </authorList>
    </citation>
    <scope>NUCLEOTIDE SEQUENCE [LARGE SCALE GENOMIC DNA]</scope>
    <source>
        <strain evidence="1">TK-2024</strain>
        <tissue evidence="1">Old leaves</tissue>
    </source>
</reference>
<proteinExistence type="predicted"/>